<dbReference type="InterPro" id="IPR003838">
    <property type="entry name" value="ABC3_permease_C"/>
</dbReference>
<dbReference type="STRING" id="28084.Lche_1555"/>
<feature type="transmembrane region" description="Helical" evidence="7">
    <location>
        <begin position="341"/>
        <end position="365"/>
    </location>
</feature>
<feature type="transmembrane region" description="Helical" evidence="7">
    <location>
        <begin position="246"/>
        <end position="272"/>
    </location>
</feature>
<evidence type="ECO:0000256" key="5">
    <source>
        <dbReference type="ARBA" id="ARBA00022989"/>
    </source>
</evidence>
<keyword evidence="5 7" id="KW-1133">Transmembrane helix</keyword>
<evidence type="ECO:0000259" key="8">
    <source>
        <dbReference type="Pfam" id="PF02687"/>
    </source>
</evidence>
<dbReference type="RefSeq" id="WP_058387672.1">
    <property type="nucleotide sequence ID" value="NZ_LNXW01000013.1"/>
</dbReference>
<comment type="subcellular location">
    <subcellularLocation>
        <location evidence="1">Cell membrane</location>
        <topology evidence="1">Multi-pass membrane protein</topology>
    </subcellularLocation>
</comment>
<feature type="domain" description="MacB-like periplasmic core" evidence="9">
    <location>
        <begin position="21"/>
        <end position="228"/>
    </location>
</feature>
<keyword evidence="6 7" id="KW-0472">Membrane</keyword>
<feature type="transmembrane region" description="Helical" evidence="7">
    <location>
        <begin position="304"/>
        <end position="329"/>
    </location>
</feature>
<dbReference type="AlphaFoldDB" id="A0A0W0S7K5"/>
<evidence type="ECO:0000313" key="11">
    <source>
        <dbReference type="Proteomes" id="UP000054921"/>
    </source>
</evidence>
<dbReference type="Proteomes" id="UP000054921">
    <property type="component" value="Unassembled WGS sequence"/>
</dbReference>
<gene>
    <name evidence="10" type="ORF">Lche_1555</name>
</gene>
<evidence type="ECO:0000256" key="4">
    <source>
        <dbReference type="ARBA" id="ARBA00022692"/>
    </source>
</evidence>
<dbReference type="PANTHER" id="PTHR43738:SF1">
    <property type="entry name" value="HEMIN TRANSPORT SYSTEM PERMEASE PROTEIN HRTB-RELATED"/>
    <property type="match status" value="1"/>
</dbReference>
<proteinExistence type="predicted"/>
<evidence type="ECO:0000256" key="6">
    <source>
        <dbReference type="ARBA" id="ARBA00023136"/>
    </source>
</evidence>
<dbReference type="InterPro" id="IPR051125">
    <property type="entry name" value="ABC-4/HrtB_transporter"/>
</dbReference>
<name>A0A0W0S7K5_9GAMM</name>
<evidence type="ECO:0000313" key="10">
    <source>
        <dbReference type="EMBL" id="KTC79535.1"/>
    </source>
</evidence>
<protein>
    <submittedName>
        <fullName evidence="10">FtsX-like permease family protein</fullName>
    </submittedName>
</protein>
<reference evidence="10 11" key="1">
    <citation type="submission" date="2015-11" db="EMBL/GenBank/DDBJ databases">
        <title>Genomic analysis of 38 Legionella species identifies large and diverse effector repertoires.</title>
        <authorList>
            <person name="Burstein D."/>
            <person name="Amaro F."/>
            <person name="Zusman T."/>
            <person name="Lifshitz Z."/>
            <person name="Cohen O."/>
            <person name="Gilbert J.A."/>
            <person name="Pupko T."/>
            <person name="Shuman H.A."/>
            <person name="Segal G."/>
        </authorList>
    </citation>
    <scope>NUCLEOTIDE SEQUENCE [LARGE SCALE GENOMIC DNA]</scope>
    <source>
        <strain evidence="10 11">ORW</strain>
    </source>
</reference>
<keyword evidence="3" id="KW-1003">Cell membrane</keyword>
<sequence>MKDGLIRIALKLLVNDKGKFFTLIVGITFAVFLMMQMTSVFSGIMQRTSATILNIGSSVWVMDPSVKIQTDNIPMPNYVLDVVRSIKGVKYAAPLYSGQGLVKLRTGTYQATTIIGLDDSTLLGRPKLIDGNINAIFSNDAYIAIKDTEYYKLDSPQIGTTFEVNDHRAIVIALGKALVNGLFGTPTLYTTYSRAISDLPTTRFTISYILLEPKSPQDIPYIQEQVKKLGYSAVTRQEFVKKNKNYYLYETGLGTNLLIMTLISFIVGLSIAGQTFYTFVLENIEEYGALKAIGAKKNEMIKMIFFQSGIIGFLGYGFGVLLSSVLIALAKLRLSNYASLVTYPSLVFSFFMVIVIIAFSSYLGIRKVTRIDPFDIFRG</sequence>
<keyword evidence="4 7" id="KW-0812">Transmembrane</keyword>
<dbReference type="InterPro" id="IPR025857">
    <property type="entry name" value="MacB_PCD"/>
</dbReference>
<dbReference type="OrthoDB" id="127862at2"/>
<dbReference type="EMBL" id="LNXW01000013">
    <property type="protein sequence ID" value="KTC79535.1"/>
    <property type="molecule type" value="Genomic_DNA"/>
</dbReference>
<organism evidence="10 11">
    <name type="scientific">Legionella cherrii</name>
    <dbReference type="NCBI Taxonomy" id="28084"/>
    <lineage>
        <taxon>Bacteria</taxon>
        <taxon>Pseudomonadati</taxon>
        <taxon>Pseudomonadota</taxon>
        <taxon>Gammaproteobacteria</taxon>
        <taxon>Legionellales</taxon>
        <taxon>Legionellaceae</taxon>
        <taxon>Legionella</taxon>
    </lineage>
</organism>
<keyword evidence="2" id="KW-0813">Transport</keyword>
<dbReference type="PATRIC" id="fig|28084.5.peg.1687"/>
<evidence type="ECO:0000256" key="2">
    <source>
        <dbReference type="ARBA" id="ARBA00022448"/>
    </source>
</evidence>
<feature type="domain" description="ABC3 transporter permease C-terminal" evidence="8">
    <location>
        <begin position="259"/>
        <end position="373"/>
    </location>
</feature>
<dbReference type="GO" id="GO:0005886">
    <property type="term" value="C:plasma membrane"/>
    <property type="evidence" value="ECO:0007669"/>
    <property type="project" value="UniProtKB-SubCell"/>
</dbReference>
<dbReference type="Pfam" id="PF12704">
    <property type="entry name" value="MacB_PCD"/>
    <property type="match status" value="1"/>
</dbReference>
<evidence type="ECO:0000256" key="3">
    <source>
        <dbReference type="ARBA" id="ARBA00022475"/>
    </source>
</evidence>
<feature type="transmembrane region" description="Helical" evidence="7">
    <location>
        <begin position="20"/>
        <end position="44"/>
    </location>
</feature>
<dbReference type="PANTHER" id="PTHR43738">
    <property type="entry name" value="ABC TRANSPORTER, MEMBRANE PROTEIN"/>
    <property type="match status" value="1"/>
</dbReference>
<accession>A0A0W0S7K5</accession>
<evidence type="ECO:0000256" key="7">
    <source>
        <dbReference type="SAM" id="Phobius"/>
    </source>
</evidence>
<evidence type="ECO:0000256" key="1">
    <source>
        <dbReference type="ARBA" id="ARBA00004651"/>
    </source>
</evidence>
<comment type="caution">
    <text evidence="10">The sequence shown here is derived from an EMBL/GenBank/DDBJ whole genome shotgun (WGS) entry which is preliminary data.</text>
</comment>
<dbReference type="Pfam" id="PF02687">
    <property type="entry name" value="FtsX"/>
    <property type="match status" value="1"/>
</dbReference>
<evidence type="ECO:0000259" key="9">
    <source>
        <dbReference type="Pfam" id="PF12704"/>
    </source>
</evidence>